<sequence>LALQRGLRPLQRYRAPVRPVPRTLDERATAERAAESGLVLPVLRTDRRREARLLLLMDVSTSTVVWQQGLDELRQVCARAGAFRELQVQYLHEGPGGRPGCSSRPEPGGPLHAPEQLSDPTGRR</sequence>
<feature type="compositionally biased region" description="Low complexity" evidence="1">
    <location>
        <begin position="100"/>
        <end position="110"/>
    </location>
</feature>
<feature type="non-terminal residue" evidence="2">
    <location>
        <position position="124"/>
    </location>
</feature>
<protein>
    <submittedName>
        <fullName evidence="2">Uncharacterized protein</fullName>
    </submittedName>
</protein>
<reference evidence="2 3" key="1">
    <citation type="submission" date="2020-01" db="EMBL/GenBank/DDBJ databases">
        <title>Insect and environment-associated Actinomycetes.</title>
        <authorList>
            <person name="Currrie C."/>
            <person name="Chevrette M."/>
            <person name="Carlson C."/>
            <person name="Stubbendieck R."/>
            <person name="Wendt-Pienkowski E."/>
        </authorList>
    </citation>
    <scope>NUCLEOTIDE SEQUENCE [LARGE SCALE GENOMIC DNA]</scope>
    <source>
        <strain evidence="2 3">SID14163</strain>
    </source>
</reference>
<evidence type="ECO:0000313" key="2">
    <source>
        <dbReference type="EMBL" id="NEB07840.1"/>
    </source>
</evidence>
<gene>
    <name evidence="2" type="ORF">G3I32_02905</name>
</gene>
<comment type="caution">
    <text evidence="2">The sequence shown here is derived from an EMBL/GenBank/DDBJ whole genome shotgun (WGS) entry which is preliminary data.</text>
</comment>
<accession>A0A7K3PCW3</accession>
<proteinExistence type="predicted"/>
<dbReference type="Proteomes" id="UP000470446">
    <property type="component" value="Unassembled WGS sequence"/>
</dbReference>
<feature type="region of interest" description="Disordered" evidence="1">
    <location>
        <begin position="93"/>
        <end position="124"/>
    </location>
</feature>
<name>A0A7K3PCW3_9ACTN</name>
<evidence type="ECO:0000256" key="1">
    <source>
        <dbReference type="SAM" id="MobiDB-lite"/>
    </source>
</evidence>
<feature type="non-terminal residue" evidence="2">
    <location>
        <position position="1"/>
    </location>
</feature>
<dbReference type="EMBL" id="JAAGMA010000078">
    <property type="protein sequence ID" value="NEB07840.1"/>
    <property type="molecule type" value="Genomic_DNA"/>
</dbReference>
<organism evidence="2 3">
    <name type="scientific">Streptomyces coelicoflavus</name>
    <dbReference type="NCBI Taxonomy" id="285562"/>
    <lineage>
        <taxon>Bacteria</taxon>
        <taxon>Bacillati</taxon>
        <taxon>Actinomycetota</taxon>
        <taxon>Actinomycetes</taxon>
        <taxon>Kitasatosporales</taxon>
        <taxon>Streptomycetaceae</taxon>
        <taxon>Streptomyces</taxon>
    </lineage>
</organism>
<dbReference type="AlphaFoldDB" id="A0A7K3PCW3"/>
<evidence type="ECO:0000313" key="3">
    <source>
        <dbReference type="Proteomes" id="UP000470446"/>
    </source>
</evidence>